<dbReference type="Proteomes" id="UP000015105">
    <property type="component" value="Chromosome 6D"/>
</dbReference>
<reference evidence="8" key="1">
    <citation type="journal article" date="2014" name="Science">
        <title>Ancient hybridizations among the ancestral genomes of bread wheat.</title>
        <authorList>
            <consortium name="International Wheat Genome Sequencing Consortium,"/>
            <person name="Marcussen T."/>
            <person name="Sandve S.R."/>
            <person name="Heier L."/>
            <person name="Spannagl M."/>
            <person name="Pfeifer M."/>
            <person name="Jakobsen K.S."/>
            <person name="Wulff B.B."/>
            <person name="Steuernagel B."/>
            <person name="Mayer K.F."/>
            <person name="Olsen O.A."/>
        </authorList>
    </citation>
    <scope>NUCLEOTIDE SEQUENCE [LARGE SCALE GENOMIC DNA]</scope>
    <source>
        <strain evidence="8">cv. AL8/78</strain>
    </source>
</reference>
<dbReference type="Gene3D" id="3.80.10.10">
    <property type="entry name" value="Ribonuclease Inhibitor"/>
    <property type="match status" value="1"/>
</dbReference>
<proteinExistence type="predicted"/>
<sequence length="224" mass="25005">MKNLKRLVILDLGNNEISGAIPPWIGESNPLLRILRLRSNMFYGSVPWQLSQLSHLQLLDLAENKFVGTIPESFAYFRSMRQSDIMQPVLTINIRSTTFGYFYNGSTDIVWKGREHTFKGRDAFVTGIDLSSNSLSGEIPLELTNLRGIQFLNMSRNHLSGGIPKDIGNLKLLESLDISRNKLSGPIPPSISNLIFLSSLNLSNNLLSGEIPTGNQLQTLDDPY</sequence>
<keyword evidence="6" id="KW-0325">Glycoprotein</keyword>
<keyword evidence="5" id="KW-0472">Membrane</keyword>
<keyword evidence="2" id="KW-0812">Transmembrane</keyword>
<evidence type="ECO:0000256" key="3">
    <source>
        <dbReference type="ARBA" id="ARBA00022729"/>
    </source>
</evidence>
<evidence type="ECO:0008006" key="9">
    <source>
        <dbReference type="Google" id="ProtNLM"/>
    </source>
</evidence>
<dbReference type="InterPro" id="IPR046956">
    <property type="entry name" value="RLP23-like"/>
</dbReference>
<dbReference type="EnsemblPlants" id="AET6Gv20350800.1">
    <property type="protein sequence ID" value="AET6Gv20350800.1"/>
    <property type="gene ID" value="AET6Gv20350800"/>
</dbReference>
<evidence type="ECO:0000313" key="8">
    <source>
        <dbReference type="Proteomes" id="UP000015105"/>
    </source>
</evidence>
<dbReference type="PANTHER" id="PTHR48063">
    <property type="entry name" value="LRR RECEPTOR-LIKE KINASE"/>
    <property type="match status" value="1"/>
</dbReference>
<evidence type="ECO:0000256" key="4">
    <source>
        <dbReference type="ARBA" id="ARBA00022989"/>
    </source>
</evidence>
<reference evidence="8" key="2">
    <citation type="journal article" date="2017" name="Nat. Plants">
        <title>The Aegilops tauschii genome reveals multiple impacts of transposons.</title>
        <authorList>
            <person name="Zhao G."/>
            <person name="Zou C."/>
            <person name="Li K."/>
            <person name="Wang K."/>
            <person name="Li T."/>
            <person name="Gao L."/>
            <person name="Zhang X."/>
            <person name="Wang H."/>
            <person name="Yang Z."/>
            <person name="Liu X."/>
            <person name="Jiang W."/>
            <person name="Mao L."/>
            <person name="Kong X."/>
            <person name="Jiao Y."/>
            <person name="Jia J."/>
        </authorList>
    </citation>
    <scope>NUCLEOTIDE SEQUENCE [LARGE SCALE GENOMIC DNA]</scope>
    <source>
        <strain evidence="8">cv. AL8/78</strain>
    </source>
</reference>
<protein>
    <recommendedName>
        <fullName evidence="9">LRR receptor-like serine/threonine-protein kinase</fullName>
    </recommendedName>
</protein>
<dbReference type="InterPro" id="IPR032675">
    <property type="entry name" value="LRR_dom_sf"/>
</dbReference>
<dbReference type="FunFam" id="3.80.10.10:FF:000221">
    <property type="entry name" value="Leucine-rich repeat receptor-like protein kinase PXL1"/>
    <property type="match status" value="1"/>
</dbReference>
<reference evidence="7" key="5">
    <citation type="journal article" date="2021" name="G3 (Bethesda)">
        <title>Aegilops tauschii genome assembly Aet v5.0 features greater sequence contiguity and improved annotation.</title>
        <authorList>
            <person name="Wang L."/>
            <person name="Zhu T."/>
            <person name="Rodriguez J.C."/>
            <person name="Deal K.R."/>
            <person name="Dubcovsky J."/>
            <person name="McGuire P.E."/>
            <person name="Lux T."/>
            <person name="Spannagl M."/>
            <person name="Mayer K.F.X."/>
            <person name="Baldrich P."/>
            <person name="Meyers B.C."/>
            <person name="Huo N."/>
            <person name="Gu Y.Q."/>
            <person name="Zhou H."/>
            <person name="Devos K.M."/>
            <person name="Bennetzen J.L."/>
            <person name="Unver T."/>
            <person name="Budak H."/>
            <person name="Gulick P.J."/>
            <person name="Galiba G."/>
            <person name="Kalapos B."/>
            <person name="Nelson D.R."/>
            <person name="Li P."/>
            <person name="You F.M."/>
            <person name="Luo M.C."/>
            <person name="Dvorak J."/>
        </authorList>
    </citation>
    <scope>NUCLEOTIDE SEQUENCE [LARGE SCALE GENOMIC DNA]</scope>
    <source>
        <strain evidence="7">cv. AL8/78</strain>
    </source>
</reference>
<organism evidence="7 8">
    <name type="scientific">Aegilops tauschii subsp. strangulata</name>
    <name type="common">Goatgrass</name>
    <dbReference type="NCBI Taxonomy" id="200361"/>
    <lineage>
        <taxon>Eukaryota</taxon>
        <taxon>Viridiplantae</taxon>
        <taxon>Streptophyta</taxon>
        <taxon>Embryophyta</taxon>
        <taxon>Tracheophyta</taxon>
        <taxon>Spermatophyta</taxon>
        <taxon>Magnoliopsida</taxon>
        <taxon>Liliopsida</taxon>
        <taxon>Poales</taxon>
        <taxon>Poaceae</taxon>
        <taxon>BOP clade</taxon>
        <taxon>Pooideae</taxon>
        <taxon>Triticodae</taxon>
        <taxon>Triticeae</taxon>
        <taxon>Triticinae</taxon>
        <taxon>Aegilops</taxon>
    </lineage>
</organism>
<dbReference type="GO" id="GO:0016020">
    <property type="term" value="C:membrane"/>
    <property type="evidence" value="ECO:0007669"/>
    <property type="project" value="UniProtKB-SubCell"/>
</dbReference>
<dbReference type="Gramene" id="AET6Gv20350800.1">
    <property type="protein sequence ID" value="AET6Gv20350800.1"/>
    <property type="gene ID" value="AET6Gv20350800"/>
</dbReference>
<dbReference type="InterPro" id="IPR001611">
    <property type="entry name" value="Leu-rich_rpt"/>
</dbReference>
<keyword evidence="3" id="KW-0732">Signal</keyword>
<evidence type="ECO:0000256" key="5">
    <source>
        <dbReference type="ARBA" id="ARBA00023136"/>
    </source>
</evidence>
<comment type="subcellular location">
    <subcellularLocation>
        <location evidence="1">Membrane</location>
        <topology evidence="1">Single-pass type I membrane protein</topology>
    </subcellularLocation>
</comment>
<dbReference type="SUPFAM" id="SSF52058">
    <property type="entry name" value="L domain-like"/>
    <property type="match status" value="1"/>
</dbReference>
<evidence type="ECO:0000256" key="6">
    <source>
        <dbReference type="ARBA" id="ARBA00023180"/>
    </source>
</evidence>
<reference evidence="7" key="3">
    <citation type="journal article" date="2017" name="Nature">
        <title>Genome sequence of the progenitor of the wheat D genome Aegilops tauschii.</title>
        <authorList>
            <person name="Luo M.C."/>
            <person name="Gu Y.Q."/>
            <person name="Puiu D."/>
            <person name="Wang H."/>
            <person name="Twardziok S.O."/>
            <person name="Deal K.R."/>
            <person name="Huo N."/>
            <person name="Zhu T."/>
            <person name="Wang L."/>
            <person name="Wang Y."/>
            <person name="McGuire P.E."/>
            <person name="Liu S."/>
            <person name="Long H."/>
            <person name="Ramasamy R.K."/>
            <person name="Rodriguez J.C."/>
            <person name="Van S.L."/>
            <person name="Yuan L."/>
            <person name="Wang Z."/>
            <person name="Xia Z."/>
            <person name="Xiao L."/>
            <person name="Anderson O.D."/>
            <person name="Ouyang S."/>
            <person name="Liang Y."/>
            <person name="Zimin A.V."/>
            <person name="Pertea G."/>
            <person name="Qi P."/>
            <person name="Bennetzen J.L."/>
            <person name="Dai X."/>
            <person name="Dawson M.W."/>
            <person name="Muller H.G."/>
            <person name="Kugler K."/>
            <person name="Rivarola-Duarte L."/>
            <person name="Spannagl M."/>
            <person name="Mayer K.F.X."/>
            <person name="Lu F.H."/>
            <person name="Bevan M.W."/>
            <person name="Leroy P."/>
            <person name="Li P."/>
            <person name="You F.M."/>
            <person name="Sun Q."/>
            <person name="Liu Z."/>
            <person name="Lyons E."/>
            <person name="Wicker T."/>
            <person name="Salzberg S.L."/>
            <person name="Devos K.M."/>
            <person name="Dvorak J."/>
        </authorList>
    </citation>
    <scope>NUCLEOTIDE SEQUENCE [LARGE SCALE GENOMIC DNA]</scope>
    <source>
        <strain evidence="7">cv. AL8/78</strain>
    </source>
</reference>
<keyword evidence="4" id="KW-1133">Transmembrane helix</keyword>
<dbReference type="STRING" id="200361.A0A453NEJ5"/>
<reference evidence="7" key="4">
    <citation type="submission" date="2019-03" db="UniProtKB">
        <authorList>
            <consortium name="EnsemblPlants"/>
        </authorList>
    </citation>
    <scope>IDENTIFICATION</scope>
</reference>
<accession>A0A453NEJ5</accession>
<evidence type="ECO:0000313" key="7">
    <source>
        <dbReference type="EnsemblPlants" id="AET6Gv20350800.1"/>
    </source>
</evidence>
<dbReference type="AlphaFoldDB" id="A0A453NEJ5"/>
<dbReference type="PANTHER" id="PTHR48063:SF112">
    <property type="entry name" value="RECEPTOR LIKE PROTEIN 30-LIKE"/>
    <property type="match status" value="1"/>
</dbReference>
<name>A0A453NEJ5_AEGTS</name>
<keyword evidence="8" id="KW-1185">Reference proteome</keyword>
<dbReference type="Pfam" id="PF00560">
    <property type="entry name" value="LRR_1"/>
    <property type="match status" value="6"/>
</dbReference>
<evidence type="ECO:0000256" key="2">
    <source>
        <dbReference type="ARBA" id="ARBA00022692"/>
    </source>
</evidence>
<evidence type="ECO:0000256" key="1">
    <source>
        <dbReference type="ARBA" id="ARBA00004479"/>
    </source>
</evidence>